<protein>
    <recommendedName>
        <fullName evidence="3">Roadblock/LAMTOR2 domain-containing protein</fullName>
    </recommendedName>
</protein>
<evidence type="ECO:0000313" key="1">
    <source>
        <dbReference type="EMBL" id="SDX77228.1"/>
    </source>
</evidence>
<evidence type="ECO:0008006" key="3">
    <source>
        <dbReference type="Google" id="ProtNLM"/>
    </source>
</evidence>
<sequence length="117" mass="12613">MSLDISKLSEIKGLLGACLVDHDTGLVLGTEGGSKFDLETAGAANVEVVRAKLQAIEALKLNDTIEDILITLGKQYHLVRPLDKNPNIFVYVALEKKTANLGLARLQVKAVEETLSL</sequence>
<organism evidence="1 2">
    <name type="scientific">Ruegeria halocynthiae</name>
    <dbReference type="NCBI Taxonomy" id="985054"/>
    <lineage>
        <taxon>Bacteria</taxon>
        <taxon>Pseudomonadati</taxon>
        <taxon>Pseudomonadota</taxon>
        <taxon>Alphaproteobacteria</taxon>
        <taxon>Rhodobacterales</taxon>
        <taxon>Roseobacteraceae</taxon>
        <taxon>Ruegeria</taxon>
    </lineage>
</organism>
<dbReference type="SUPFAM" id="SSF103196">
    <property type="entry name" value="Roadblock/LC7 domain"/>
    <property type="match status" value="1"/>
</dbReference>
<dbReference type="Proteomes" id="UP000183400">
    <property type="component" value="Unassembled WGS sequence"/>
</dbReference>
<keyword evidence="2" id="KW-1185">Reference proteome</keyword>
<accession>A0A1H3EG89</accession>
<dbReference type="OrthoDB" id="3781969at2"/>
<dbReference type="STRING" id="985054.SAMN05444358_11135"/>
<evidence type="ECO:0000313" key="2">
    <source>
        <dbReference type="Proteomes" id="UP000183400"/>
    </source>
</evidence>
<dbReference type="EMBL" id="FNNP01000011">
    <property type="protein sequence ID" value="SDX77228.1"/>
    <property type="molecule type" value="Genomic_DNA"/>
</dbReference>
<name>A0A1H3EG89_9RHOB</name>
<dbReference type="AlphaFoldDB" id="A0A1H3EG89"/>
<gene>
    <name evidence="1" type="ORF">SAMN05444358_11135</name>
</gene>
<reference evidence="2" key="1">
    <citation type="submission" date="2016-10" db="EMBL/GenBank/DDBJ databases">
        <authorList>
            <person name="Varghese N."/>
            <person name="Submissions S."/>
        </authorList>
    </citation>
    <scope>NUCLEOTIDE SEQUENCE [LARGE SCALE GENOMIC DNA]</scope>
    <source>
        <strain evidence="2">DSM 27839</strain>
    </source>
</reference>
<proteinExistence type="predicted"/>